<evidence type="ECO:0000256" key="1">
    <source>
        <dbReference type="ARBA" id="ARBA00004141"/>
    </source>
</evidence>
<organism evidence="9 10">
    <name type="scientific">Penicillium brevicompactum</name>
    <dbReference type="NCBI Taxonomy" id="5074"/>
    <lineage>
        <taxon>Eukaryota</taxon>
        <taxon>Fungi</taxon>
        <taxon>Dikarya</taxon>
        <taxon>Ascomycota</taxon>
        <taxon>Pezizomycotina</taxon>
        <taxon>Eurotiomycetes</taxon>
        <taxon>Eurotiomycetidae</taxon>
        <taxon>Eurotiales</taxon>
        <taxon>Aspergillaceae</taxon>
        <taxon>Penicillium</taxon>
    </lineage>
</organism>
<comment type="caution">
    <text evidence="9">The sequence shown here is derived from an EMBL/GenBank/DDBJ whole genome shotgun (WGS) entry which is preliminary data.</text>
</comment>
<comment type="subcellular location">
    <subcellularLocation>
        <location evidence="1">Membrane</location>
        <topology evidence="1">Multi-pass membrane protein</topology>
    </subcellularLocation>
</comment>
<dbReference type="Pfam" id="PF20684">
    <property type="entry name" value="Fung_rhodopsin"/>
    <property type="match status" value="1"/>
</dbReference>
<evidence type="ECO:0000313" key="9">
    <source>
        <dbReference type="EMBL" id="KAJ5346341.1"/>
    </source>
</evidence>
<feature type="transmembrane region" description="Helical" evidence="7">
    <location>
        <begin position="139"/>
        <end position="159"/>
    </location>
</feature>
<dbReference type="GO" id="GO:0016020">
    <property type="term" value="C:membrane"/>
    <property type="evidence" value="ECO:0007669"/>
    <property type="project" value="UniProtKB-SubCell"/>
</dbReference>
<evidence type="ECO:0000259" key="8">
    <source>
        <dbReference type="Pfam" id="PF20684"/>
    </source>
</evidence>
<dbReference type="EMBL" id="JAPZBR010000007">
    <property type="protein sequence ID" value="KAJ5346341.1"/>
    <property type="molecule type" value="Genomic_DNA"/>
</dbReference>
<feature type="transmembrane region" description="Helical" evidence="7">
    <location>
        <begin position="93"/>
        <end position="118"/>
    </location>
</feature>
<evidence type="ECO:0000256" key="6">
    <source>
        <dbReference type="SAM" id="MobiDB-lite"/>
    </source>
</evidence>
<evidence type="ECO:0000256" key="3">
    <source>
        <dbReference type="ARBA" id="ARBA00022989"/>
    </source>
</evidence>
<reference evidence="9" key="1">
    <citation type="submission" date="2022-12" db="EMBL/GenBank/DDBJ databases">
        <authorList>
            <person name="Petersen C."/>
        </authorList>
    </citation>
    <scope>NUCLEOTIDE SEQUENCE</scope>
    <source>
        <strain evidence="9">IBT 35675</strain>
    </source>
</reference>
<keyword evidence="10" id="KW-1185">Reference proteome</keyword>
<dbReference type="Proteomes" id="UP001148299">
    <property type="component" value="Unassembled WGS sequence"/>
</dbReference>
<dbReference type="PANTHER" id="PTHR33048:SF165">
    <property type="entry name" value="INTEGRAL MEMBRANE PROTEIN"/>
    <property type="match status" value="1"/>
</dbReference>
<feature type="region of interest" description="Disordered" evidence="6">
    <location>
        <begin position="334"/>
        <end position="374"/>
    </location>
</feature>
<dbReference type="InterPro" id="IPR049326">
    <property type="entry name" value="Rhodopsin_dom_fungi"/>
</dbReference>
<gene>
    <name evidence="9" type="ORF">N7541_008823</name>
</gene>
<comment type="similarity">
    <text evidence="5">Belongs to the SAT4 family.</text>
</comment>
<sequence length="386" mass="43091">MGLHEKFPAYGGRGPSDLRLGIALGVVATIFMVLRVYVRLRMNKFGTSALIWSLVAWLFTTLTQIFGIISVLHGLGNHITIVEEVGELHNFLLFTWITVFFFNLAIPTGKVAVAAFLIEMNSQSTDKNLATDPKIRRSLIIVAGLNIVFNIPQILLVWFQCSPPSALWDPLRQAQCDHRRSVYYTYFVGAVAAISDFYLAIIPITMLIPLRIDKKLKWGLSFLMGCGVFAGAAAIVRTWAAKFIMSADSSYGVGVLFRWGEVEEWIVLITMSIPPVWPIFRPLTHRFIKSTNNRSQPQYKLYNEYGQFASTTRATQSVAPPIVTTTISISSMKGRQQSADTVDASSCGSLSRFGEDEPETPHTILSHNGDPEGWVEMKHFKEPPRA</sequence>
<evidence type="ECO:0000256" key="4">
    <source>
        <dbReference type="ARBA" id="ARBA00023136"/>
    </source>
</evidence>
<name>A0A9W9QVD0_PENBR</name>
<evidence type="ECO:0000256" key="5">
    <source>
        <dbReference type="ARBA" id="ARBA00038359"/>
    </source>
</evidence>
<feature type="transmembrane region" description="Helical" evidence="7">
    <location>
        <begin position="50"/>
        <end position="73"/>
    </location>
</feature>
<evidence type="ECO:0000313" key="10">
    <source>
        <dbReference type="Proteomes" id="UP001148299"/>
    </source>
</evidence>
<feature type="domain" description="Rhodopsin" evidence="8">
    <location>
        <begin position="34"/>
        <end position="281"/>
    </location>
</feature>
<keyword evidence="4 7" id="KW-0472">Membrane</keyword>
<feature type="transmembrane region" description="Helical" evidence="7">
    <location>
        <begin position="20"/>
        <end position="38"/>
    </location>
</feature>
<keyword evidence="3 7" id="KW-1133">Transmembrane helix</keyword>
<reference evidence="9" key="2">
    <citation type="journal article" date="2023" name="IMA Fungus">
        <title>Comparative genomic study of the Penicillium genus elucidates a diverse pangenome and 15 lateral gene transfer events.</title>
        <authorList>
            <person name="Petersen C."/>
            <person name="Sorensen T."/>
            <person name="Nielsen M.R."/>
            <person name="Sondergaard T.E."/>
            <person name="Sorensen J.L."/>
            <person name="Fitzpatrick D.A."/>
            <person name="Frisvad J.C."/>
            <person name="Nielsen K.L."/>
        </authorList>
    </citation>
    <scope>NUCLEOTIDE SEQUENCE</scope>
    <source>
        <strain evidence="9">IBT 35675</strain>
    </source>
</reference>
<keyword evidence="2 7" id="KW-0812">Transmembrane</keyword>
<evidence type="ECO:0000256" key="2">
    <source>
        <dbReference type="ARBA" id="ARBA00022692"/>
    </source>
</evidence>
<feature type="compositionally biased region" description="Polar residues" evidence="6">
    <location>
        <begin position="334"/>
        <end position="349"/>
    </location>
</feature>
<protein>
    <recommendedName>
        <fullName evidence="8">Rhodopsin domain-containing protein</fullName>
    </recommendedName>
</protein>
<feature type="transmembrane region" description="Helical" evidence="7">
    <location>
        <begin position="183"/>
        <end position="208"/>
    </location>
</feature>
<feature type="transmembrane region" description="Helical" evidence="7">
    <location>
        <begin position="220"/>
        <end position="245"/>
    </location>
</feature>
<evidence type="ECO:0000256" key="7">
    <source>
        <dbReference type="SAM" id="Phobius"/>
    </source>
</evidence>
<dbReference type="InterPro" id="IPR052337">
    <property type="entry name" value="SAT4-like"/>
</dbReference>
<accession>A0A9W9QVD0</accession>
<dbReference type="AlphaFoldDB" id="A0A9W9QVD0"/>
<proteinExistence type="inferred from homology"/>
<dbReference type="PANTHER" id="PTHR33048">
    <property type="entry name" value="PTH11-LIKE INTEGRAL MEMBRANE PROTEIN (AFU_ORTHOLOGUE AFUA_5G11245)"/>
    <property type="match status" value="1"/>
</dbReference>